<organism evidence="1 2">
    <name type="scientific">Carnegiea gigantea</name>
    <dbReference type="NCBI Taxonomy" id="171969"/>
    <lineage>
        <taxon>Eukaryota</taxon>
        <taxon>Viridiplantae</taxon>
        <taxon>Streptophyta</taxon>
        <taxon>Embryophyta</taxon>
        <taxon>Tracheophyta</taxon>
        <taxon>Spermatophyta</taxon>
        <taxon>Magnoliopsida</taxon>
        <taxon>eudicotyledons</taxon>
        <taxon>Gunneridae</taxon>
        <taxon>Pentapetalae</taxon>
        <taxon>Caryophyllales</taxon>
        <taxon>Cactineae</taxon>
        <taxon>Cactaceae</taxon>
        <taxon>Cactoideae</taxon>
        <taxon>Echinocereeae</taxon>
        <taxon>Carnegiea</taxon>
    </lineage>
</organism>
<evidence type="ECO:0000313" key="2">
    <source>
        <dbReference type="Proteomes" id="UP001153076"/>
    </source>
</evidence>
<dbReference type="OrthoDB" id="1935089at2759"/>
<reference evidence="1" key="1">
    <citation type="submission" date="2022-04" db="EMBL/GenBank/DDBJ databases">
        <title>Carnegiea gigantea Genome sequencing and assembly v2.</title>
        <authorList>
            <person name="Copetti D."/>
            <person name="Sanderson M.J."/>
            <person name="Burquez A."/>
            <person name="Wojciechowski M.F."/>
        </authorList>
    </citation>
    <scope>NUCLEOTIDE SEQUENCE</scope>
    <source>
        <strain evidence="1">SGP5-SGP5p</strain>
        <tissue evidence="1">Aerial part</tissue>
    </source>
</reference>
<comment type="caution">
    <text evidence="1">The sequence shown here is derived from an EMBL/GenBank/DDBJ whole genome shotgun (WGS) entry which is preliminary data.</text>
</comment>
<evidence type="ECO:0008006" key="3">
    <source>
        <dbReference type="Google" id="ProtNLM"/>
    </source>
</evidence>
<sequence>MNRTHFADLKAQQSIARQALVTIQQQLQQNLRHFTLVAKEKAARDHYISIISSSIDLITQKCKVTWIKYGDDCTKFFFTRAKQRKSVERFEQVGQVMLGFYRKLLGPSSCIRRPLDLGKIMAKLHTWVTRSISFARRAQLINSVLFVMFNYWASIFLHPTEVQHTCLPKSKGSLGIKDFAAWNKAIIAKLVWAIANRNNILSLVTKFHLPFLQQHYISFGAPEIWQSSNNNSLLHSTQYS</sequence>
<dbReference type="PANTHER" id="PTHR33116:SF78">
    <property type="entry name" value="OS12G0587133 PROTEIN"/>
    <property type="match status" value="1"/>
</dbReference>
<gene>
    <name evidence="1" type="ORF">Cgig2_034075</name>
</gene>
<keyword evidence="2" id="KW-1185">Reference proteome</keyword>
<dbReference type="PANTHER" id="PTHR33116">
    <property type="entry name" value="REVERSE TRANSCRIPTASE ZINC-BINDING DOMAIN-CONTAINING PROTEIN-RELATED-RELATED"/>
    <property type="match status" value="1"/>
</dbReference>
<dbReference type="AlphaFoldDB" id="A0A9Q1Q5C3"/>
<accession>A0A9Q1Q5C3</accession>
<dbReference type="Proteomes" id="UP001153076">
    <property type="component" value="Unassembled WGS sequence"/>
</dbReference>
<proteinExistence type="predicted"/>
<protein>
    <recommendedName>
        <fullName evidence="3">Reverse transcriptase</fullName>
    </recommendedName>
</protein>
<dbReference type="EMBL" id="JAKOGI010000943">
    <property type="protein sequence ID" value="KAJ8429046.1"/>
    <property type="molecule type" value="Genomic_DNA"/>
</dbReference>
<evidence type="ECO:0000313" key="1">
    <source>
        <dbReference type="EMBL" id="KAJ8429046.1"/>
    </source>
</evidence>
<name>A0A9Q1Q5C3_9CARY</name>